<accession>A0AAF0DJ43</accession>
<name>A0AAF0DJ43_9EURO</name>
<dbReference type="Proteomes" id="UP001219355">
    <property type="component" value="Chromosome 2"/>
</dbReference>
<evidence type="ECO:0000313" key="1">
    <source>
        <dbReference type="EMBL" id="WEW58537.1"/>
    </source>
</evidence>
<sequence length="103" mass="11487">MEHRLNTSNRCKVLGTPYGDSDPKPSLHAACLQQSPVARVRMELLDNKAQWERMLAAVSPHLLQNGPGFLGWIHVALYLNDAGLRQRKSDFAAVVPNPLFRLA</sequence>
<dbReference type="EMBL" id="CP120628">
    <property type="protein sequence ID" value="WEW58537.1"/>
    <property type="molecule type" value="Genomic_DNA"/>
</dbReference>
<reference evidence="1" key="1">
    <citation type="submission" date="2023-03" db="EMBL/GenBank/DDBJ databases">
        <title>Emydomyces testavorans Genome Sequence.</title>
        <authorList>
            <person name="Hoyer L."/>
        </authorList>
    </citation>
    <scope>NUCLEOTIDE SEQUENCE</scope>
    <source>
        <strain evidence="1">16-2883</strain>
    </source>
</reference>
<protein>
    <submittedName>
        <fullName evidence="1">Uncharacterized protein</fullName>
    </submittedName>
</protein>
<gene>
    <name evidence="1" type="ORF">PRK78_004005</name>
</gene>
<dbReference type="AlphaFoldDB" id="A0AAF0DJ43"/>
<keyword evidence="2" id="KW-1185">Reference proteome</keyword>
<proteinExistence type="predicted"/>
<organism evidence="1 2">
    <name type="scientific">Emydomyces testavorans</name>
    <dbReference type="NCBI Taxonomy" id="2070801"/>
    <lineage>
        <taxon>Eukaryota</taxon>
        <taxon>Fungi</taxon>
        <taxon>Dikarya</taxon>
        <taxon>Ascomycota</taxon>
        <taxon>Pezizomycotina</taxon>
        <taxon>Eurotiomycetes</taxon>
        <taxon>Eurotiomycetidae</taxon>
        <taxon>Onygenales</taxon>
        <taxon>Nannizziopsiaceae</taxon>
        <taxon>Emydomyces</taxon>
    </lineage>
</organism>
<evidence type="ECO:0000313" key="2">
    <source>
        <dbReference type="Proteomes" id="UP001219355"/>
    </source>
</evidence>